<comment type="similarity">
    <text evidence="7">Belongs to the YfgM family.</text>
</comment>
<evidence type="ECO:0000256" key="2">
    <source>
        <dbReference type="ARBA" id="ARBA00022475"/>
    </source>
</evidence>
<dbReference type="InterPro" id="IPR018704">
    <property type="entry name" value="SecYEG/CpoB_TPR"/>
</dbReference>
<evidence type="ECO:0000256" key="9">
    <source>
        <dbReference type="SAM" id="Phobius"/>
    </source>
</evidence>
<dbReference type="EMBL" id="SHBF01000019">
    <property type="protein sequence ID" value="RZO27079.1"/>
    <property type="molecule type" value="Genomic_DNA"/>
</dbReference>
<evidence type="ECO:0000256" key="3">
    <source>
        <dbReference type="ARBA" id="ARBA00022692"/>
    </source>
</evidence>
<keyword evidence="2" id="KW-1003">Cell membrane</keyword>
<dbReference type="GO" id="GO:0005886">
    <property type="term" value="C:plasma membrane"/>
    <property type="evidence" value="ECO:0007669"/>
    <property type="project" value="UniProtKB-SubCell"/>
</dbReference>
<evidence type="ECO:0000313" key="12">
    <source>
        <dbReference type="Proteomes" id="UP000318710"/>
    </source>
</evidence>
<evidence type="ECO:0000256" key="7">
    <source>
        <dbReference type="ARBA" id="ARBA00024197"/>
    </source>
</evidence>
<dbReference type="GO" id="GO:0044877">
    <property type="term" value="F:protein-containing complex binding"/>
    <property type="evidence" value="ECO:0007669"/>
    <property type="project" value="InterPro"/>
</dbReference>
<sequence>MNNVYENEMRFAPFLKFIDKYKNLLILLAVILLGAVTYFVVNNQLEKKKSEQAALVYKEWLVEISQENPNNENLNNLLDKFLNDYKNTGYTQLALLSKANFDANSNNYMDSLDNFKKLIEITNGFNGNRIYNKIGRVSASRLLLSMEKHDEALEMIDLYSSSDTNGYIHELTGDILLEQGKIDLAISQYEKAANKYTDESSQTIVAMKISNIDM</sequence>
<keyword evidence="6" id="KW-0143">Chaperone</keyword>
<accession>A0A520N0U0</accession>
<comment type="subcellular location">
    <subcellularLocation>
        <location evidence="1">Cell membrane</location>
        <topology evidence="1">Single-pass type II membrane protein</topology>
    </subcellularLocation>
</comment>
<dbReference type="PANTHER" id="PTHR38035:SF1">
    <property type="entry name" value="ANCILLARY SECYEG TRANSLOCON SUBUNIT"/>
    <property type="match status" value="1"/>
</dbReference>
<comment type="caution">
    <text evidence="11">The sequence shown here is derived from an EMBL/GenBank/DDBJ whole genome shotgun (WGS) entry which is preliminary data.</text>
</comment>
<evidence type="ECO:0000256" key="5">
    <source>
        <dbReference type="ARBA" id="ARBA00023136"/>
    </source>
</evidence>
<evidence type="ECO:0000259" key="10">
    <source>
        <dbReference type="Pfam" id="PF09976"/>
    </source>
</evidence>
<evidence type="ECO:0000256" key="8">
    <source>
        <dbReference type="ARBA" id="ARBA00024235"/>
    </source>
</evidence>
<keyword evidence="3 9" id="KW-0812">Transmembrane</keyword>
<feature type="non-terminal residue" evidence="11">
    <location>
        <position position="214"/>
    </location>
</feature>
<reference evidence="11 12" key="1">
    <citation type="submission" date="2019-02" db="EMBL/GenBank/DDBJ databases">
        <title>Prokaryotic population dynamics and viral predation in marine succession experiment using metagenomics: the confinement effect.</title>
        <authorList>
            <person name="Haro-Moreno J.M."/>
            <person name="Rodriguez-Valera F."/>
            <person name="Lopez-Perez M."/>
        </authorList>
    </citation>
    <scope>NUCLEOTIDE SEQUENCE [LARGE SCALE GENOMIC DNA]</scope>
    <source>
        <strain evidence="11">MED-G160</strain>
    </source>
</reference>
<protein>
    <recommendedName>
        <fullName evidence="8">Ancillary SecYEG translocon subunit</fullName>
    </recommendedName>
</protein>
<evidence type="ECO:0000313" key="11">
    <source>
        <dbReference type="EMBL" id="RZO27079.1"/>
    </source>
</evidence>
<dbReference type="AlphaFoldDB" id="A0A520N0U0"/>
<feature type="transmembrane region" description="Helical" evidence="9">
    <location>
        <begin position="21"/>
        <end position="41"/>
    </location>
</feature>
<dbReference type="Gene3D" id="1.25.40.10">
    <property type="entry name" value="Tetratricopeptide repeat domain"/>
    <property type="match status" value="1"/>
</dbReference>
<organism evidence="11 12">
    <name type="scientific">SAR86 cluster bacterium</name>
    <dbReference type="NCBI Taxonomy" id="2030880"/>
    <lineage>
        <taxon>Bacteria</taxon>
        <taxon>Pseudomonadati</taxon>
        <taxon>Pseudomonadota</taxon>
        <taxon>Gammaproteobacteria</taxon>
        <taxon>SAR86 cluster</taxon>
    </lineage>
</organism>
<dbReference type="Pfam" id="PF09976">
    <property type="entry name" value="TPR_21"/>
    <property type="match status" value="1"/>
</dbReference>
<dbReference type="InterPro" id="IPR026039">
    <property type="entry name" value="YfgM"/>
</dbReference>
<evidence type="ECO:0000256" key="4">
    <source>
        <dbReference type="ARBA" id="ARBA00022989"/>
    </source>
</evidence>
<proteinExistence type="inferred from homology"/>
<dbReference type="SUPFAM" id="SSF48452">
    <property type="entry name" value="TPR-like"/>
    <property type="match status" value="1"/>
</dbReference>
<evidence type="ECO:0000256" key="1">
    <source>
        <dbReference type="ARBA" id="ARBA00004401"/>
    </source>
</evidence>
<name>A0A520N0U0_9GAMM</name>
<evidence type="ECO:0000256" key="6">
    <source>
        <dbReference type="ARBA" id="ARBA00023186"/>
    </source>
</evidence>
<gene>
    <name evidence="11" type="ORF">EVA93_03425</name>
</gene>
<dbReference type="InterPro" id="IPR011990">
    <property type="entry name" value="TPR-like_helical_dom_sf"/>
</dbReference>
<dbReference type="Proteomes" id="UP000318710">
    <property type="component" value="Unassembled WGS sequence"/>
</dbReference>
<feature type="domain" description="Ancillary SecYEG translocon subunit/Cell division coordinator CpoB TPR" evidence="10">
    <location>
        <begin position="17"/>
        <end position="212"/>
    </location>
</feature>
<keyword evidence="5 9" id="KW-0472">Membrane</keyword>
<keyword evidence="4 9" id="KW-1133">Transmembrane helix</keyword>
<dbReference type="PANTHER" id="PTHR38035">
    <property type="entry name" value="UPF0070 PROTEIN YFGM"/>
    <property type="match status" value="1"/>
</dbReference>